<name>F0VN74_NEOCL</name>
<dbReference type="VEuPathDB" id="ToxoDB:NCLIV_055950"/>
<keyword evidence="3" id="KW-1185">Reference proteome</keyword>
<dbReference type="EMBL" id="LN714486">
    <property type="protein sequence ID" value="CEL69897.1"/>
    <property type="molecule type" value="Genomic_DNA"/>
</dbReference>
<dbReference type="OMA" id="NNSIYPQ"/>
<dbReference type="GeneID" id="13446885"/>
<dbReference type="AlphaFoldDB" id="F0VN74"/>
<organism evidence="1 3">
    <name type="scientific">Neospora caninum (strain Liverpool)</name>
    <dbReference type="NCBI Taxonomy" id="572307"/>
    <lineage>
        <taxon>Eukaryota</taxon>
        <taxon>Sar</taxon>
        <taxon>Alveolata</taxon>
        <taxon>Apicomplexa</taxon>
        <taxon>Conoidasida</taxon>
        <taxon>Coccidia</taxon>
        <taxon>Eucoccidiorida</taxon>
        <taxon>Eimeriorina</taxon>
        <taxon>Sarcocystidae</taxon>
        <taxon>Neospora</taxon>
    </lineage>
</organism>
<dbReference type="EMBL" id="FR823392">
    <property type="protein sequence ID" value="CBZ55170.1"/>
    <property type="molecule type" value="Genomic_DNA"/>
</dbReference>
<dbReference type="eggNOG" id="ENOG502SPBR">
    <property type="taxonomic scope" value="Eukaryota"/>
</dbReference>
<reference evidence="3" key="3">
    <citation type="journal article" date="2012" name="PLoS Pathog.">
        <title>Comparative genomics of the apicomplexan parasites Toxoplasma gondii and Neospora caninum: Coccidia differing in host range and transmission strategy.</title>
        <authorList>
            <person name="Reid A.J."/>
            <person name="Vermont S.J."/>
            <person name="Cotton J.A."/>
            <person name="Harris D."/>
            <person name="Hill-Cawthorne G.A."/>
            <person name="Konen-Waisman S."/>
            <person name="Latham S.M."/>
            <person name="Mourier T."/>
            <person name="Norton R."/>
            <person name="Quail M.A."/>
            <person name="Sanders M."/>
            <person name="Shanmugam D."/>
            <person name="Sohal A."/>
            <person name="Wasmuth J.D."/>
            <person name="Brunk B."/>
            <person name="Grigg M.E."/>
            <person name="Howard J.C."/>
            <person name="Parkinson J."/>
            <person name="Roos D.S."/>
            <person name="Trees A.J."/>
            <person name="Berriman M."/>
            <person name="Pain A."/>
            <person name="Wastling J.M."/>
        </authorList>
    </citation>
    <scope>NUCLEOTIDE SEQUENCE [LARGE SCALE GENOMIC DNA]</scope>
    <source>
        <strain evidence="3">Liverpool</strain>
    </source>
</reference>
<reference evidence="2" key="4">
    <citation type="journal article" date="2015" name="PLoS ONE">
        <title>Comprehensive Evaluation of Toxoplasma gondii VEG and Neospora caninum LIV Genomes with Tachyzoite Stage Transcriptome and Proteome Defines Novel Transcript Features.</title>
        <authorList>
            <person name="Ramaprasad A."/>
            <person name="Mourier T."/>
            <person name="Naeem R."/>
            <person name="Malas T.B."/>
            <person name="Moussa E."/>
            <person name="Panigrahi A."/>
            <person name="Vermont S.J."/>
            <person name="Otto T.D."/>
            <person name="Wastling J."/>
            <person name="Pain A."/>
        </authorList>
    </citation>
    <scope>NUCLEOTIDE SEQUENCE</scope>
    <source>
        <strain evidence="2">Liverpool</strain>
    </source>
</reference>
<evidence type="ECO:0000313" key="2">
    <source>
        <dbReference type="EMBL" id="CEL69897.1"/>
    </source>
</evidence>
<evidence type="ECO:0000313" key="1">
    <source>
        <dbReference type="EMBL" id="CBZ55170.1"/>
    </source>
</evidence>
<dbReference type="InParanoid" id="F0VN74"/>
<proteinExistence type="predicted"/>
<reference evidence="1" key="1">
    <citation type="submission" date="2011-02" db="EMBL/GenBank/DDBJ databases">
        <authorList>
            <person name="Aslett M."/>
        </authorList>
    </citation>
    <scope>NUCLEOTIDE SEQUENCE</scope>
    <source>
        <strain evidence="1">Liverpool</strain>
    </source>
</reference>
<reference evidence="1" key="2">
    <citation type="submission" date="2011-03" db="EMBL/GenBank/DDBJ databases">
        <title>Comparative genomics and transcriptomics of Neospora caninum and Toxoplasma gondii.</title>
        <authorList>
            <person name="Reid A.J."/>
            <person name="Sohal A."/>
            <person name="Harris D."/>
            <person name="Quail M."/>
            <person name="Sanders M."/>
            <person name="Berriman M."/>
            <person name="Wastling J.M."/>
            <person name="Pain A."/>
        </authorList>
    </citation>
    <scope>NUCLEOTIDE SEQUENCE</scope>
    <source>
        <strain evidence="1">Liverpool</strain>
    </source>
</reference>
<evidence type="ECO:0000313" key="3">
    <source>
        <dbReference type="Proteomes" id="UP000007494"/>
    </source>
</evidence>
<dbReference type="FunCoup" id="F0VN74">
    <property type="interactions" value="3"/>
</dbReference>
<gene>
    <name evidence="2" type="ORF">BN1204_055950</name>
    <name evidence="1" type="ORF">NCLIV_055950</name>
</gene>
<accession>F0VN74</accession>
<protein>
    <submittedName>
        <fullName evidence="1">Uncharacterized protein</fullName>
    </submittedName>
</protein>
<dbReference type="Proteomes" id="UP000007494">
    <property type="component" value="Chromosome XI"/>
</dbReference>
<dbReference type="OrthoDB" id="427543at2759"/>
<sequence>MPRGSHRGGIFPVSGLTWGMNRPYLKRGLYQHRRDHIFTPRWGTRTATLNPSPLPDGSTRKWENDAFKAWPLHGCPHHVKLYAVNEARYLVPAARCTAGPEITQYILNQLDPGGGGRNYSGVGRPDVRLPLAKPAAPSTSHLPHHLVQIARHVMGEAGERARRKALSFASSLSDQGFSPDVFDPFGTPLTERSRIKRLYNLVCEADAWRVKPDSRGGRAVFADAVNAFPFVDEKAALVRDLPLAEILYSRHTHRLQSRRHPFWIDMGYKKRRVRIPYLYRRRVAKEEAQEREFGLSRTHGAQISGV</sequence>
<dbReference type="RefSeq" id="XP_003885198.1">
    <property type="nucleotide sequence ID" value="XM_003885149.1"/>
</dbReference>